<accession>A0ACA9MQL9</accession>
<gene>
    <name evidence="1" type="ORF">SCALOS_LOCUS6992</name>
</gene>
<sequence length="179" mass="20485">LQSLQPMLSDEILSASSSYMFGDEILPAFSSYTLDDEILLTSSLYTLGDEILLASGSHILNDEILLTSSSHMLSDKTLSDPGSQVFSISPIQQEYILCEPSILLDHHIRNYTKQNSFVSIIVRSEFDDTIHRKYRYAFNATCSKTTEEIKITFCYLEHNYKIHPDTIVFASYYRQFPDE</sequence>
<organism evidence="1 2">
    <name type="scientific">Scutellospora calospora</name>
    <dbReference type="NCBI Taxonomy" id="85575"/>
    <lineage>
        <taxon>Eukaryota</taxon>
        <taxon>Fungi</taxon>
        <taxon>Fungi incertae sedis</taxon>
        <taxon>Mucoromycota</taxon>
        <taxon>Glomeromycotina</taxon>
        <taxon>Glomeromycetes</taxon>
        <taxon>Diversisporales</taxon>
        <taxon>Gigasporaceae</taxon>
        <taxon>Scutellospora</taxon>
    </lineage>
</organism>
<keyword evidence="2" id="KW-1185">Reference proteome</keyword>
<evidence type="ECO:0000313" key="2">
    <source>
        <dbReference type="Proteomes" id="UP000789860"/>
    </source>
</evidence>
<dbReference type="Proteomes" id="UP000789860">
    <property type="component" value="Unassembled WGS sequence"/>
</dbReference>
<protein>
    <submittedName>
        <fullName evidence="1">8728_t:CDS:1</fullName>
    </submittedName>
</protein>
<dbReference type="EMBL" id="CAJVPM010014745">
    <property type="protein sequence ID" value="CAG8603039.1"/>
    <property type="molecule type" value="Genomic_DNA"/>
</dbReference>
<name>A0ACA9MQL9_9GLOM</name>
<feature type="non-terminal residue" evidence="1">
    <location>
        <position position="1"/>
    </location>
</feature>
<evidence type="ECO:0000313" key="1">
    <source>
        <dbReference type="EMBL" id="CAG8603039.1"/>
    </source>
</evidence>
<proteinExistence type="predicted"/>
<reference evidence="1" key="1">
    <citation type="submission" date="2021-06" db="EMBL/GenBank/DDBJ databases">
        <authorList>
            <person name="Kallberg Y."/>
            <person name="Tangrot J."/>
            <person name="Rosling A."/>
        </authorList>
    </citation>
    <scope>NUCLEOTIDE SEQUENCE</scope>
    <source>
        <strain evidence="1">AU212A</strain>
    </source>
</reference>
<feature type="non-terminal residue" evidence="1">
    <location>
        <position position="179"/>
    </location>
</feature>
<comment type="caution">
    <text evidence="1">The sequence shown here is derived from an EMBL/GenBank/DDBJ whole genome shotgun (WGS) entry which is preliminary data.</text>
</comment>